<dbReference type="Pfam" id="PF00481">
    <property type="entry name" value="PP2C"/>
    <property type="match status" value="1"/>
</dbReference>
<comment type="caution">
    <text evidence="13">The sequence shown here is derived from an EMBL/GenBank/DDBJ whole genome shotgun (WGS) entry which is preliminary data.</text>
</comment>
<dbReference type="PANTHER" id="PTHR13832:SF833">
    <property type="entry name" value="PROTEIN PHOSPHATASE 2C-LIKE PROTEIN"/>
    <property type="match status" value="1"/>
</dbReference>
<dbReference type="PANTHER" id="PTHR13832">
    <property type="entry name" value="PROTEIN PHOSPHATASE 2C"/>
    <property type="match status" value="1"/>
</dbReference>
<feature type="domain" description="PPM-type phosphatase" evidence="12">
    <location>
        <begin position="259"/>
        <end position="678"/>
    </location>
</feature>
<evidence type="ECO:0000256" key="2">
    <source>
        <dbReference type="ARBA" id="ARBA00001946"/>
    </source>
</evidence>
<dbReference type="InterPro" id="IPR036457">
    <property type="entry name" value="PPM-type-like_dom_sf"/>
</dbReference>
<keyword evidence="7" id="KW-0460">Magnesium</keyword>
<protein>
    <recommendedName>
        <fullName evidence="4">protein-serine/threonine phosphatase</fullName>
        <ecNumber evidence="4">3.1.3.16</ecNumber>
    </recommendedName>
</protein>
<dbReference type="SMART" id="SM00332">
    <property type="entry name" value="PP2Cc"/>
    <property type="match status" value="1"/>
</dbReference>
<keyword evidence="6" id="KW-0378">Hydrolase</keyword>
<keyword evidence="5" id="KW-0479">Metal-binding</keyword>
<dbReference type="KEGG" id="qsa:O6P43_016777"/>
<reference evidence="13" key="1">
    <citation type="journal article" date="2023" name="Science">
        <title>Elucidation of the pathway for biosynthesis of saponin adjuvants from the soapbark tree.</title>
        <authorList>
            <person name="Reed J."/>
            <person name="Orme A."/>
            <person name="El-Demerdash A."/>
            <person name="Owen C."/>
            <person name="Martin L.B.B."/>
            <person name="Misra R.C."/>
            <person name="Kikuchi S."/>
            <person name="Rejzek M."/>
            <person name="Martin A.C."/>
            <person name="Harkess A."/>
            <person name="Leebens-Mack J."/>
            <person name="Louveau T."/>
            <person name="Stephenson M.J."/>
            <person name="Osbourn A."/>
        </authorList>
    </citation>
    <scope>NUCLEOTIDE SEQUENCE</scope>
    <source>
        <strain evidence="13">S10</strain>
    </source>
</reference>
<dbReference type="Proteomes" id="UP001163823">
    <property type="component" value="Chromosome 7"/>
</dbReference>
<evidence type="ECO:0000256" key="8">
    <source>
        <dbReference type="ARBA" id="ARBA00022912"/>
    </source>
</evidence>
<dbReference type="SUPFAM" id="SSF81606">
    <property type="entry name" value="PP2C-like"/>
    <property type="match status" value="1"/>
</dbReference>
<proteinExistence type="inferred from homology"/>
<dbReference type="FunFam" id="3.60.40.10:FF:000053">
    <property type="entry name" value="Protein phosphatase 2C 29"/>
    <property type="match status" value="1"/>
</dbReference>
<dbReference type="InterPro" id="IPR001932">
    <property type="entry name" value="PPM-type_phosphatase-like_dom"/>
</dbReference>
<comment type="similarity">
    <text evidence="3">Belongs to the PP2C family.</text>
</comment>
<evidence type="ECO:0000256" key="10">
    <source>
        <dbReference type="ARBA" id="ARBA00047761"/>
    </source>
</evidence>
<dbReference type="EC" id="3.1.3.16" evidence="4"/>
<evidence type="ECO:0000259" key="12">
    <source>
        <dbReference type="PROSITE" id="PS51746"/>
    </source>
</evidence>
<evidence type="ECO:0000256" key="6">
    <source>
        <dbReference type="ARBA" id="ARBA00022801"/>
    </source>
</evidence>
<evidence type="ECO:0000256" key="3">
    <source>
        <dbReference type="ARBA" id="ARBA00006702"/>
    </source>
</evidence>
<dbReference type="Gene3D" id="3.60.40.10">
    <property type="entry name" value="PPM-type phosphatase domain"/>
    <property type="match status" value="1"/>
</dbReference>
<sequence length="687" mass="77422">MGNSVGKICLCNSGAGEISRRYDGAITDKGLGNTYCYIRPDPYRLSSLSNVFPEDDSTHKTFWSISGASVSANTSTAPSTSLFDLLPYSSTFDPAASFECSPSFTSIPLRPVPRNSYMDHSRIVPGSGPIERGFMSGPIEKRGFMSSPIDRGLYSGLIERGSDSARLQRSLSHNGYEFQIKPRKRNLMKVFRRAISNTIFRGNRSIFTPIKRVVSVSEFLSLKKNENLNVTVGSANLNRHVSFNETDNDDGGGGGESFDFSMGRQNLHWAQGKAGEDRVHIVISEDHGWVFVGIYDGFNGPDAPDYLVNNLFNAVKNEYKGLPCNSLGLEEKAVHSFDGDDQTVIRNGTADGSCTSSGKDNNLLRNEKLDLGFDSKRFHVRWKCEWDRERTELDKKVKEQLEFPETNREGAFNHSDVLRALSDALKKTEDAYLETADQMEKNPELALMGSCVLVMLMMGEDVYLMNVGDSRAVLAREDEYDFQLVKTFQELNGITEQPFPDLDRFSSLTSLQLTMDHNTYVQEEVQRIRNEHPDDPSAVTNDRVKGYLKVTRAFGAGFLKQPKWNDALLEMFRLDYIGDSPYITCSPSLYHHRLNERDKFLILSSDGLYQYFTNEEAITKVNSFITLVPDRDPAQLLVEEVLFRAAKKAGIEFHELLEIPQGERRRYHDDISIVIISLEGIIWRSSV</sequence>
<evidence type="ECO:0000256" key="5">
    <source>
        <dbReference type="ARBA" id="ARBA00022723"/>
    </source>
</evidence>
<evidence type="ECO:0000313" key="14">
    <source>
        <dbReference type="Proteomes" id="UP001163823"/>
    </source>
</evidence>
<dbReference type="EMBL" id="JARAOO010000007">
    <property type="protein sequence ID" value="KAJ7961428.1"/>
    <property type="molecule type" value="Genomic_DNA"/>
</dbReference>
<evidence type="ECO:0000256" key="1">
    <source>
        <dbReference type="ARBA" id="ARBA00001936"/>
    </source>
</evidence>
<dbReference type="AlphaFoldDB" id="A0AAD7LNT4"/>
<dbReference type="InterPro" id="IPR015655">
    <property type="entry name" value="PP2C"/>
</dbReference>
<evidence type="ECO:0000256" key="4">
    <source>
        <dbReference type="ARBA" id="ARBA00013081"/>
    </source>
</evidence>
<keyword evidence="9" id="KW-0464">Manganese</keyword>
<accession>A0AAD7LNT4</accession>
<gene>
    <name evidence="13" type="ORF">O6P43_016777</name>
</gene>
<comment type="cofactor">
    <cofactor evidence="1">
        <name>Mn(2+)</name>
        <dbReference type="ChEBI" id="CHEBI:29035"/>
    </cofactor>
</comment>
<dbReference type="GO" id="GO:0004722">
    <property type="term" value="F:protein serine/threonine phosphatase activity"/>
    <property type="evidence" value="ECO:0007669"/>
    <property type="project" value="UniProtKB-EC"/>
</dbReference>
<name>A0AAD7LNT4_QUISA</name>
<dbReference type="CDD" id="cd00143">
    <property type="entry name" value="PP2Cc"/>
    <property type="match status" value="1"/>
</dbReference>
<comment type="catalytic activity">
    <reaction evidence="10">
        <text>O-phospho-L-seryl-[protein] + H2O = L-seryl-[protein] + phosphate</text>
        <dbReference type="Rhea" id="RHEA:20629"/>
        <dbReference type="Rhea" id="RHEA-COMP:9863"/>
        <dbReference type="Rhea" id="RHEA-COMP:11604"/>
        <dbReference type="ChEBI" id="CHEBI:15377"/>
        <dbReference type="ChEBI" id="CHEBI:29999"/>
        <dbReference type="ChEBI" id="CHEBI:43474"/>
        <dbReference type="ChEBI" id="CHEBI:83421"/>
        <dbReference type="EC" id="3.1.3.16"/>
    </reaction>
</comment>
<comment type="cofactor">
    <cofactor evidence="2">
        <name>Mg(2+)</name>
        <dbReference type="ChEBI" id="CHEBI:18420"/>
    </cofactor>
</comment>
<dbReference type="GO" id="GO:0046872">
    <property type="term" value="F:metal ion binding"/>
    <property type="evidence" value="ECO:0007669"/>
    <property type="project" value="UniProtKB-KW"/>
</dbReference>
<dbReference type="PROSITE" id="PS51746">
    <property type="entry name" value="PPM_2"/>
    <property type="match status" value="1"/>
</dbReference>
<evidence type="ECO:0000256" key="9">
    <source>
        <dbReference type="ARBA" id="ARBA00023211"/>
    </source>
</evidence>
<keyword evidence="8" id="KW-0904">Protein phosphatase</keyword>
<organism evidence="13 14">
    <name type="scientific">Quillaja saponaria</name>
    <name type="common">Soap bark tree</name>
    <dbReference type="NCBI Taxonomy" id="32244"/>
    <lineage>
        <taxon>Eukaryota</taxon>
        <taxon>Viridiplantae</taxon>
        <taxon>Streptophyta</taxon>
        <taxon>Embryophyta</taxon>
        <taxon>Tracheophyta</taxon>
        <taxon>Spermatophyta</taxon>
        <taxon>Magnoliopsida</taxon>
        <taxon>eudicotyledons</taxon>
        <taxon>Gunneridae</taxon>
        <taxon>Pentapetalae</taxon>
        <taxon>rosids</taxon>
        <taxon>fabids</taxon>
        <taxon>Fabales</taxon>
        <taxon>Quillajaceae</taxon>
        <taxon>Quillaja</taxon>
    </lineage>
</organism>
<evidence type="ECO:0000313" key="13">
    <source>
        <dbReference type="EMBL" id="KAJ7961428.1"/>
    </source>
</evidence>
<comment type="catalytic activity">
    <reaction evidence="11">
        <text>O-phospho-L-threonyl-[protein] + H2O = L-threonyl-[protein] + phosphate</text>
        <dbReference type="Rhea" id="RHEA:47004"/>
        <dbReference type="Rhea" id="RHEA-COMP:11060"/>
        <dbReference type="Rhea" id="RHEA-COMP:11605"/>
        <dbReference type="ChEBI" id="CHEBI:15377"/>
        <dbReference type="ChEBI" id="CHEBI:30013"/>
        <dbReference type="ChEBI" id="CHEBI:43474"/>
        <dbReference type="ChEBI" id="CHEBI:61977"/>
        <dbReference type="EC" id="3.1.3.16"/>
    </reaction>
</comment>
<keyword evidence="14" id="KW-1185">Reference proteome</keyword>
<evidence type="ECO:0000256" key="7">
    <source>
        <dbReference type="ARBA" id="ARBA00022842"/>
    </source>
</evidence>
<evidence type="ECO:0000256" key="11">
    <source>
        <dbReference type="ARBA" id="ARBA00048336"/>
    </source>
</evidence>